<name>A0ACD5X470_AVESA</name>
<accession>A0ACD5X470</accession>
<organism evidence="1 2">
    <name type="scientific">Avena sativa</name>
    <name type="common">Oat</name>
    <dbReference type="NCBI Taxonomy" id="4498"/>
    <lineage>
        <taxon>Eukaryota</taxon>
        <taxon>Viridiplantae</taxon>
        <taxon>Streptophyta</taxon>
        <taxon>Embryophyta</taxon>
        <taxon>Tracheophyta</taxon>
        <taxon>Spermatophyta</taxon>
        <taxon>Magnoliopsida</taxon>
        <taxon>Liliopsida</taxon>
        <taxon>Poales</taxon>
        <taxon>Poaceae</taxon>
        <taxon>BOP clade</taxon>
        <taxon>Pooideae</taxon>
        <taxon>Poodae</taxon>
        <taxon>Poeae</taxon>
        <taxon>Poeae Chloroplast Group 1 (Aveneae type)</taxon>
        <taxon>Aveninae</taxon>
        <taxon>Avena</taxon>
    </lineage>
</organism>
<proteinExistence type="predicted"/>
<evidence type="ECO:0000313" key="2">
    <source>
        <dbReference type="Proteomes" id="UP001732700"/>
    </source>
</evidence>
<reference evidence="1" key="1">
    <citation type="submission" date="2021-05" db="EMBL/GenBank/DDBJ databases">
        <authorList>
            <person name="Scholz U."/>
            <person name="Mascher M."/>
            <person name="Fiebig A."/>
        </authorList>
    </citation>
    <scope>NUCLEOTIDE SEQUENCE [LARGE SCALE GENOMIC DNA]</scope>
</reference>
<protein>
    <submittedName>
        <fullName evidence="1">Uncharacterized protein</fullName>
    </submittedName>
</protein>
<reference evidence="1" key="2">
    <citation type="submission" date="2025-09" db="UniProtKB">
        <authorList>
            <consortium name="EnsemblPlants"/>
        </authorList>
    </citation>
    <scope>IDENTIFICATION</scope>
</reference>
<dbReference type="EnsemblPlants" id="AVESA.00010b.r2.4DG0750170.1">
    <property type="protein sequence ID" value="AVESA.00010b.r2.4DG0750170.1.CDS.1"/>
    <property type="gene ID" value="AVESA.00010b.r2.4DG0750170"/>
</dbReference>
<evidence type="ECO:0000313" key="1">
    <source>
        <dbReference type="EnsemblPlants" id="AVESA.00010b.r2.4DG0750170.1.CDS.1"/>
    </source>
</evidence>
<sequence>MCAQTLKKMKRRRIELLDELVMEILVRLPVKSLLRFKSVSKAWRATISDPFFVRAQLDHSASKLKRNPSFLITPHALTSTIEGEEWPTTFSTRVRFYQWQPASSAAATEATLVHGQDFPGGEFSSVCQFAHCDGLVLLPTNTNVYLFNPATRDTLTLPQTNPNKIPVPPYICLPAGLGRDPRTGRYKVARAFYRSIDPVTDVFHMGMQVYTVGDPDAAAASWRDTAADPPYTVVEWTTARSVEGRIFWVVDMNYKKLRPPRCLLRFSLEDETFGLTGLPDSVDPGLHESVLLDVMNGKLCLIASCRDAMAGQQPPDLCIIWTLERDAGMDSRWERRYSIHTIQVARPMGDLAGDDAVMLYARHRLYRYRPHTAELTEMCDMDGSGPSPEIRGPGAEYNIRL</sequence>
<dbReference type="Proteomes" id="UP001732700">
    <property type="component" value="Chromosome 4D"/>
</dbReference>
<keyword evidence="2" id="KW-1185">Reference proteome</keyword>